<dbReference type="GO" id="GO:0008483">
    <property type="term" value="F:transaminase activity"/>
    <property type="evidence" value="ECO:0007669"/>
    <property type="project" value="TreeGrafter"/>
</dbReference>
<protein>
    <recommendedName>
        <fullName evidence="2">UDP-4-amino-4, 6-dideoxy-N-acetyl-beta-L-altrosamine transaminase</fullName>
    </recommendedName>
</protein>
<name>X1CR64_9ZZZZ</name>
<dbReference type="Pfam" id="PF01041">
    <property type="entry name" value="DegT_DnrJ_EryC1"/>
    <property type="match status" value="1"/>
</dbReference>
<dbReference type="PANTHER" id="PTHR30244">
    <property type="entry name" value="TRANSAMINASE"/>
    <property type="match status" value="1"/>
</dbReference>
<proteinExistence type="predicted"/>
<dbReference type="GO" id="GO:0030170">
    <property type="term" value="F:pyridoxal phosphate binding"/>
    <property type="evidence" value="ECO:0007669"/>
    <property type="project" value="TreeGrafter"/>
</dbReference>
<sequence>MIPYGHQWIDEADIQAVVDVLRSDWLTTGPKIPEFEQAVADYVGAKYAVAVSSGTAALHATMYALDS</sequence>
<evidence type="ECO:0008006" key="2">
    <source>
        <dbReference type="Google" id="ProtNLM"/>
    </source>
</evidence>
<dbReference type="InterPro" id="IPR000653">
    <property type="entry name" value="DegT/StrS_aminotransferase"/>
</dbReference>
<dbReference type="EMBL" id="BART01021298">
    <property type="protein sequence ID" value="GAG98568.1"/>
    <property type="molecule type" value="Genomic_DNA"/>
</dbReference>
<dbReference type="GO" id="GO:0000271">
    <property type="term" value="P:polysaccharide biosynthetic process"/>
    <property type="evidence" value="ECO:0007669"/>
    <property type="project" value="TreeGrafter"/>
</dbReference>
<organism evidence="1">
    <name type="scientific">marine sediment metagenome</name>
    <dbReference type="NCBI Taxonomy" id="412755"/>
    <lineage>
        <taxon>unclassified sequences</taxon>
        <taxon>metagenomes</taxon>
        <taxon>ecological metagenomes</taxon>
    </lineage>
</organism>
<gene>
    <name evidence="1" type="ORF">S01H4_39339</name>
</gene>
<dbReference type="InterPro" id="IPR015424">
    <property type="entry name" value="PyrdxlP-dep_Trfase"/>
</dbReference>
<evidence type="ECO:0000313" key="1">
    <source>
        <dbReference type="EMBL" id="GAG98568.1"/>
    </source>
</evidence>
<dbReference type="Gene3D" id="3.40.640.10">
    <property type="entry name" value="Type I PLP-dependent aspartate aminotransferase-like (Major domain)"/>
    <property type="match status" value="1"/>
</dbReference>
<accession>X1CR64</accession>
<dbReference type="AlphaFoldDB" id="X1CR64"/>
<reference evidence="1" key="1">
    <citation type="journal article" date="2014" name="Front. Microbiol.">
        <title>High frequency of phylogenetically diverse reductive dehalogenase-homologous genes in deep subseafloor sedimentary metagenomes.</title>
        <authorList>
            <person name="Kawai M."/>
            <person name="Futagami T."/>
            <person name="Toyoda A."/>
            <person name="Takaki Y."/>
            <person name="Nishi S."/>
            <person name="Hori S."/>
            <person name="Arai W."/>
            <person name="Tsubouchi T."/>
            <person name="Morono Y."/>
            <person name="Uchiyama I."/>
            <person name="Ito T."/>
            <person name="Fujiyama A."/>
            <person name="Inagaki F."/>
            <person name="Takami H."/>
        </authorList>
    </citation>
    <scope>NUCLEOTIDE SEQUENCE</scope>
    <source>
        <strain evidence="1">Expedition CK06-06</strain>
    </source>
</reference>
<dbReference type="InterPro" id="IPR015421">
    <property type="entry name" value="PyrdxlP-dep_Trfase_major"/>
</dbReference>
<comment type="caution">
    <text evidence="1">The sequence shown here is derived from an EMBL/GenBank/DDBJ whole genome shotgun (WGS) entry which is preliminary data.</text>
</comment>
<dbReference type="SUPFAM" id="SSF53383">
    <property type="entry name" value="PLP-dependent transferases"/>
    <property type="match status" value="1"/>
</dbReference>
<dbReference type="PANTHER" id="PTHR30244:SF34">
    <property type="entry name" value="DTDP-4-AMINO-4,6-DIDEOXYGALACTOSE TRANSAMINASE"/>
    <property type="match status" value="1"/>
</dbReference>